<keyword evidence="6 10" id="KW-1133">Transmembrane helix</keyword>
<sequence length="99" mass="11263">MHQFVIGRMSDWQLGGLDISFSKAAAFMFAAVTVATLFLVLTTSRRAMVPGRWQSVAELWYEFIADMIKETIGAEGRKYFPFVFSLFSFIVMCNLFGML</sequence>
<accession>A0A382V4S5</accession>
<evidence type="ECO:0000256" key="9">
    <source>
        <dbReference type="ARBA" id="ARBA00023310"/>
    </source>
</evidence>
<gene>
    <name evidence="11" type="ORF">METZ01_LOCUS394347</name>
</gene>
<keyword evidence="5" id="KW-0375">Hydrogen ion transport</keyword>
<evidence type="ECO:0000256" key="8">
    <source>
        <dbReference type="ARBA" id="ARBA00023136"/>
    </source>
</evidence>
<dbReference type="EMBL" id="UINC01149184">
    <property type="protein sequence ID" value="SVD41493.1"/>
    <property type="molecule type" value="Genomic_DNA"/>
</dbReference>
<dbReference type="InterPro" id="IPR045083">
    <property type="entry name" value="ATP_synth_F0_asu_bact/mt"/>
</dbReference>
<dbReference type="GO" id="GO:0046933">
    <property type="term" value="F:proton-transporting ATP synthase activity, rotational mechanism"/>
    <property type="evidence" value="ECO:0007669"/>
    <property type="project" value="TreeGrafter"/>
</dbReference>
<name>A0A382V4S5_9ZZZZ</name>
<keyword evidence="7" id="KW-0406">Ion transport</keyword>
<dbReference type="AlphaFoldDB" id="A0A382V4S5"/>
<evidence type="ECO:0000256" key="3">
    <source>
        <dbReference type="ARBA" id="ARBA00022547"/>
    </source>
</evidence>
<evidence type="ECO:0000256" key="2">
    <source>
        <dbReference type="ARBA" id="ARBA00022448"/>
    </source>
</evidence>
<dbReference type="PANTHER" id="PTHR11410:SF0">
    <property type="entry name" value="ATP SYNTHASE SUBUNIT A"/>
    <property type="match status" value="1"/>
</dbReference>
<protein>
    <recommendedName>
        <fullName evidence="12">F0F1 ATP synthase subunit A</fullName>
    </recommendedName>
</protein>
<organism evidence="11">
    <name type="scientific">marine metagenome</name>
    <dbReference type="NCBI Taxonomy" id="408172"/>
    <lineage>
        <taxon>unclassified sequences</taxon>
        <taxon>metagenomes</taxon>
        <taxon>ecological metagenomes</taxon>
    </lineage>
</organism>
<evidence type="ECO:0000256" key="10">
    <source>
        <dbReference type="SAM" id="Phobius"/>
    </source>
</evidence>
<keyword evidence="8 10" id="KW-0472">Membrane</keyword>
<evidence type="ECO:0000256" key="4">
    <source>
        <dbReference type="ARBA" id="ARBA00022692"/>
    </source>
</evidence>
<keyword evidence="3" id="KW-0138">CF(0)</keyword>
<keyword evidence="2" id="KW-0813">Transport</keyword>
<feature type="transmembrane region" description="Helical" evidence="10">
    <location>
        <begin position="20"/>
        <end position="42"/>
    </location>
</feature>
<keyword evidence="9" id="KW-0066">ATP synthesis</keyword>
<dbReference type="GO" id="GO:0045259">
    <property type="term" value="C:proton-transporting ATP synthase complex"/>
    <property type="evidence" value="ECO:0007669"/>
    <property type="project" value="UniProtKB-KW"/>
</dbReference>
<keyword evidence="4 10" id="KW-0812">Transmembrane</keyword>
<feature type="transmembrane region" description="Helical" evidence="10">
    <location>
        <begin position="79"/>
        <end position="97"/>
    </location>
</feature>
<evidence type="ECO:0000256" key="6">
    <source>
        <dbReference type="ARBA" id="ARBA00022989"/>
    </source>
</evidence>
<evidence type="ECO:0000256" key="5">
    <source>
        <dbReference type="ARBA" id="ARBA00022781"/>
    </source>
</evidence>
<evidence type="ECO:0000256" key="7">
    <source>
        <dbReference type="ARBA" id="ARBA00023065"/>
    </source>
</evidence>
<evidence type="ECO:0000313" key="11">
    <source>
        <dbReference type="EMBL" id="SVD41493.1"/>
    </source>
</evidence>
<evidence type="ECO:0000256" key="1">
    <source>
        <dbReference type="ARBA" id="ARBA00004141"/>
    </source>
</evidence>
<dbReference type="Pfam" id="PF00119">
    <property type="entry name" value="ATP-synt_A"/>
    <property type="match status" value="1"/>
</dbReference>
<dbReference type="PANTHER" id="PTHR11410">
    <property type="entry name" value="ATP SYNTHASE SUBUNIT A"/>
    <property type="match status" value="1"/>
</dbReference>
<feature type="non-terminal residue" evidence="11">
    <location>
        <position position="99"/>
    </location>
</feature>
<reference evidence="11" key="1">
    <citation type="submission" date="2018-05" db="EMBL/GenBank/DDBJ databases">
        <authorList>
            <person name="Lanie J.A."/>
            <person name="Ng W.-L."/>
            <person name="Kazmierczak K.M."/>
            <person name="Andrzejewski T.M."/>
            <person name="Davidsen T.M."/>
            <person name="Wayne K.J."/>
            <person name="Tettelin H."/>
            <person name="Glass J.I."/>
            <person name="Rusch D."/>
            <person name="Podicherti R."/>
            <person name="Tsui H.-C.T."/>
            <person name="Winkler M.E."/>
        </authorList>
    </citation>
    <scope>NUCLEOTIDE SEQUENCE</scope>
</reference>
<comment type="subcellular location">
    <subcellularLocation>
        <location evidence="1">Membrane</location>
        <topology evidence="1">Multi-pass membrane protein</topology>
    </subcellularLocation>
</comment>
<evidence type="ECO:0008006" key="12">
    <source>
        <dbReference type="Google" id="ProtNLM"/>
    </source>
</evidence>
<dbReference type="InterPro" id="IPR000568">
    <property type="entry name" value="ATP_synth_F0_asu"/>
</dbReference>
<proteinExistence type="predicted"/>